<reference evidence="1" key="1">
    <citation type="submission" date="2020-04" db="EMBL/GenBank/DDBJ databases">
        <authorList>
            <person name="Chiriac C."/>
            <person name="Salcher M."/>
            <person name="Ghai R."/>
            <person name="Kavagutti S V."/>
        </authorList>
    </citation>
    <scope>NUCLEOTIDE SEQUENCE</scope>
</reference>
<sequence length="411" mass="44125">MAIIRDNRGSLLASNLSKYIAGAANTAGTPVDTSELVKIINQFLGEGEQISSDVTSITNGIYKKFGTNDKVTNRTQIVTSGIWSGDTGSLTTMYTSSTQVAQDTSKYYINVYNQPTSSAASEVQFSIAYGDVNGYGAPSLATDDSSVLSTKAIYAQYRNILLDSADAYFSVYTGSTAGGADMTSFYAININRARYKERMDPGNISLKMTGTQGTITLIDDSGGADEAVTTAGRVYNLVSGSLNIGSAATSSIQTYTASNGQGFGLFYPDMGILLLNPLALSVAVDAKLAPATVTFPANTYYNRTPGSSSLRLYEVINVGQDFEARRTENVSTSHYFVRANNREFNFSNNPTFVTGSAGQFVQGLFERDPHVYITSVGLYDDANELLAVAKLSTPIEKTFDKEIAIKVKLDF</sequence>
<name>A0A6J5M7S3_9CAUD</name>
<accession>A0A6J5M7S3</accession>
<dbReference type="EMBL" id="LR796420">
    <property type="protein sequence ID" value="CAB4142744.1"/>
    <property type="molecule type" value="Genomic_DNA"/>
</dbReference>
<protein>
    <submittedName>
        <fullName evidence="1">Uncharacterized protein</fullName>
    </submittedName>
</protein>
<gene>
    <name evidence="1" type="ORF">UFOVP449_74</name>
</gene>
<proteinExistence type="predicted"/>
<evidence type="ECO:0000313" key="1">
    <source>
        <dbReference type="EMBL" id="CAB4142744.1"/>
    </source>
</evidence>
<organism evidence="1">
    <name type="scientific">uncultured Caudovirales phage</name>
    <dbReference type="NCBI Taxonomy" id="2100421"/>
    <lineage>
        <taxon>Viruses</taxon>
        <taxon>Duplodnaviria</taxon>
        <taxon>Heunggongvirae</taxon>
        <taxon>Uroviricota</taxon>
        <taxon>Caudoviricetes</taxon>
        <taxon>Peduoviridae</taxon>
        <taxon>Maltschvirus</taxon>
        <taxon>Maltschvirus maltsch</taxon>
    </lineage>
</organism>